<keyword evidence="16" id="KW-1185">Reference proteome</keyword>
<dbReference type="FunFam" id="2.60.40.60:FF:000129">
    <property type="entry name" value="protocadherin alpha-C2 isoform X1"/>
    <property type="match status" value="1"/>
</dbReference>
<feature type="domain" description="Cadherin" evidence="14">
    <location>
        <begin position="577"/>
        <end position="676"/>
    </location>
</feature>
<evidence type="ECO:0000256" key="4">
    <source>
        <dbReference type="ARBA" id="ARBA00022692"/>
    </source>
</evidence>
<evidence type="ECO:0000256" key="3">
    <source>
        <dbReference type="ARBA" id="ARBA00022475"/>
    </source>
</evidence>
<dbReference type="InterPro" id="IPR013164">
    <property type="entry name" value="Cadherin_N"/>
</dbReference>
<keyword evidence="5" id="KW-0732">Signal</keyword>
<dbReference type="InterPro" id="IPR050174">
    <property type="entry name" value="Protocadherin/Cadherin-CA"/>
</dbReference>
<dbReference type="FunFam" id="2.60.40.60:FF:000006">
    <property type="entry name" value="Protocadherin alpha 2"/>
    <property type="match status" value="1"/>
</dbReference>
<evidence type="ECO:0000256" key="7">
    <source>
        <dbReference type="ARBA" id="ARBA00022837"/>
    </source>
</evidence>
<evidence type="ECO:0000313" key="15">
    <source>
        <dbReference type="Ensembl" id="ENSSLUP00000010379.1"/>
    </source>
</evidence>
<dbReference type="AlphaFoldDB" id="A0A8C9XGG3"/>
<evidence type="ECO:0000313" key="16">
    <source>
        <dbReference type="Proteomes" id="UP000694568"/>
    </source>
</evidence>
<evidence type="ECO:0000256" key="2">
    <source>
        <dbReference type="ARBA" id="ARBA00004251"/>
    </source>
</evidence>
<dbReference type="PANTHER" id="PTHR24028">
    <property type="entry name" value="CADHERIN-87A"/>
    <property type="match status" value="1"/>
</dbReference>
<dbReference type="Ensembl" id="ENSSLUT00000010705.1">
    <property type="protein sequence ID" value="ENSSLUP00000010379.1"/>
    <property type="gene ID" value="ENSSLUG00000004874.1"/>
</dbReference>
<dbReference type="Proteomes" id="UP000694568">
    <property type="component" value="Unplaced"/>
</dbReference>
<dbReference type="Pfam" id="PF16492">
    <property type="entry name" value="Cadherin_C_2"/>
    <property type="match status" value="1"/>
</dbReference>
<evidence type="ECO:0000256" key="13">
    <source>
        <dbReference type="SAM" id="Phobius"/>
    </source>
</evidence>
<protein>
    <submittedName>
        <fullName evidence="15">Protocadherin 2 alpha a 1</fullName>
    </submittedName>
</protein>
<reference evidence="15" key="1">
    <citation type="submission" date="2025-08" db="UniProtKB">
        <authorList>
            <consortium name="Ensembl"/>
        </authorList>
    </citation>
    <scope>IDENTIFICATION</scope>
</reference>
<dbReference type="PANTHER" id="PTHR24028:SF241">
    <property type="entry name" value="PROTOCADHERIN 2 ALPHA A 1 PRECURSOR"/>
    <property type="match status" value="1"/>
</dbReference>
<dbReference type="GO" id="GO:0005886">
    <property type="term" value="C:plasma membrane"/>
    <property type="evidence" value="ECO:0007669"/>
    <property type="project" value="UniProtKB-SubCell"/>
</dbReference>
<evidence type="ECO:0000256" key="12">
    <source>
        <dbReference type="PROSITE-ProRule" id="PRU00043"/>
    </source>
</evidence>
<evidence type="ECO:0000256" key="11">
    <source>
        <dbReference type="ARBA" id="ARBA00023180"/>
    </source>
</evidence>
<dbReference type="GeneTree" id="ENSGT00940000165118"/>
<keyword evidence="11" id="KW-0325">Glycoprotein</keyword>
<dbReference type="GO" id="GO:0005509">
    <property type="term" value="F:calcium ion binding"/>
    <property type="evidence" value="ECO:0007669"/>
    <property type="project" value="UniProtKB-UniRule"/>
</dbReference>
<evidence type="ECO:0000256" key="8">
    <source>
        <dbReference type="ARBA" id="ARBA00022889"/>
    </source>
</evidence>
<keyword evidence="8" id="KW-0130">Cell adhesion</keyword>
<comment type="subcellular location">
    <subcellularLocation>
        <location evidence="2">Cell membrane</location>
        <topology evidence="2">Single-pass type I membrane protein</topology>
    </subcellularLocation>
</comment>
<proteinExistence type="predicted"/>
<dbReference type="FunFam" id="2.60.40.60:FF:000004">
    <property type="entry name" value="Protocadherin 1 gamma 2"/>
    <property type="match status" value="1"/>
</dbReference>
<sequence length="847" mass="93307">ALHENTLTDDIRLLFRRGYVSVFLFLSIRYSIQEEVKLGTAVGNVAKDLGLDMGRLTDRNLRVISGTKQDLFKVNPRDGVLLVNERIDREELCVKTAPCITNLKAVVENPLEMHQIIVEILDVNDNSPRFPEENYTLEVLESAIVGSRFQMEGAHDLDAGLNSLQSYKLNHNQYFRLEIEEFGEDGKVPFLILQRPLDREHVAQHWLLLTANDGGKPSKSGTINITVIVSDVNDNSPKCDKQKYTITIKENAPAGTFLLTVNASDSDEGMNSLIEYSLRSKLRRLSSEPFDLNSSTGTLILKDGLDYEEKQVYEMKVLAADKGAVSLSTHCNVVVRVEDVNDNKPEIDITSLSSRIPEDAPPGTVVALMDVTDLDSGVNGQVVCSVPGHLPFDLNPSPDGQSYSLVTKDYLDKETMHIYNITITAKDLGSPALSSTKVIQVDVLDVNDNSPLFTESPYIFYVPENKKAGISICSVSARDADGGENAEVTYSLDRKIPGPTVTSFLNINEADGTISALKGFDFETLKTFQFQVVATDSGTPSLSSNVTVNVFILDQNDNAPVILYPVSSNGSAEGVEEIPRNVNAGHLVTKVRAYDADIGYNGWLLFSLQEVTDHSLFGLDRYTGQIRTLRSFTETDEAEHKLVILVKDNGNVSLSATATVVVKVVEPKEAFAASDVKSATKNEEENNVTFYLMITLGSVSTLFLISIIVLIAMQCSKTTDYTSKYLQETNYDGTLCHSIQYRSGDKRYMLVGPRMSIGSTIVPGSHANTLVLPDRRGTSGEVRLEKHCIWGFVGGEFLNVRSQNIKTLSIQISDVNGNSPHFDQTPSEFHLVKDNIVVHTEHSAQPS</sequence>
<keyword evidence="10 13" id="KW-0472">Membrane</keyword>
<keyword evidence="4 13" id="KW-0812">Transmembrane</keyword>
<evidence type="ECO:0000256" key="5">
    <source>
        <dbReference type="ARBA" id="ARBA00022729"/>
    </source>
</evidence>
<dbReference type="PROSITE" id="PS00232">
    <property type="entry name" value="CADHERIN_1"/>
    <property type="match status" value="3"/>
</dbReference>
<feature type="domain" description="Cadherin" evidence="14">
    <location>
        <begin position="348"/>
        <end position="453"/>
    </location>
</feature>
<feature type="domain" description="Cadherin" evidence="14">
    <location>
        <begin position="240"/>
        <end position="347"/>
    </location>
</feature>
<evidence type="ECO:0000256" key="10">
    <source>
        <dbReference type="ARBA" id="ARBA00023136"/>
    </source>
</evidence>
<dbReference type="InterPro" id="IPR015919">
    <property type="entry name" value="Cadherin-like_sf"/>
</dbReference>
<dbReference type="InterPro" id="IPR032455">
    <property type="entry name" value="Cadherin_C"/>
</dbReference>
<evidence type="ECO:0000256" key="6">
    <source>
        <dbReference type="ARBA" id="ARBA00022737"/>
    </source>
</evidence>
<dbReference type="SMART" id="SM00112">
    <property type="entry name" value="CA"/>
    <property type="match status" value="6"/>
</dbReference>
<keyword evidence="7 12" id="KW-0106">Calcium</keyword>
<dbReference type="CDD" id="cd11304">
    <property type="entry name" value="Cadherin_repeat"/>
    <property type="match status" value="6"/>
</dbReference>
<dbReference type="Gene3D" id="2.60.40.60">
    <property type="entry name" value="Cadherins"/>
    <property type="match status" value="6"/>
</dbReference>
<keyword evidence="3" id="KW-1003">Cell membrane</keyword>
<keyword evidence="6" id="KW-0677">Repeat</keyword>
<accession>A0A8C9XGG3</accession>
<dbReference type="SUPFAM" id="SSF49313">
    <property type="entry name" value="Cadherin-like"/>
    <property type="match status" value="6"/>
</dbReference>
<feature type="domain" description="Cadherin" evidence="14">
    <location>
        <begin position="131"/>
        <end position="239"/>
    </location>
</feature>
<evidence type="ECO:0000259" key="14">
    <source>
        <dbReference type="PROSITE" id="PS50268"/>
    </source>
</evidence>
<dbReference type="Pfam" id="PF08266">
    <property type="entry name" value="Cadherin_2"/>
    <property type="match status" value="1"/>
</dbReference>
<feature type="domain" description="Cadherin" evidence="14">
    <location>
        <begin position="31"/>
        <end position="130"/>
    </location>
</feature>
<dbReference type="FunFam" id="2.60.40.60:FF:000007">
    <property type="entry name" value="Protocadherin alpha 2"/>
    <property type="match status" value="1"/>
</dbReference>
<organism evidence="15 16">
    <name type="scientific">Sander lucioperca</name>
    <name type="common">Pike-perch</name>
    <name type="synonym">Perca lucioperca</name>
    <dbReference type="NCBI Taxonomy" id="283035"/>
    <lineage>
        <taxon>Eukaryota</taxon>
        <taxon>Metazoa</taxon>
        <taxon>Chordata</taxon>
        <taxon>Craniata</taxon>
        <taxon>Vertebrata</taxon>
        <taxon>Euteleostomi</taxon>
        <taxon>Actinopterygii</taxon>
        <taxon>Neopterygii</taxon>
        <taxon>Teleostei</taxon>
        <taxon>Neoteleostei</taxon>
        <taxon>Acanthomorphata</taxon>
        <taxon>Eupercaria</taxon>
        <taxon>Perciformes</taxon>
        <taxon>Percoidei</taxon>
        <taxon>Percidae</taxon>
        <taxon>Luciopercinae</taxon>
        <taxon>Sander</taxon>
    </lineage>
</organism>
<name>A0A8C9XGG3_SANLU</name>
<feature type="transmembrane region" description="Helical" evidence="13">
    <location>
        <begin position="690"/>
        <end position="713"/>
    </location>
</feature>
<dbReference type="FunFam" id="2.60.40.60:FF:000001">
    <property type="entry name" value="Protocadherin alpha 2"/>
    <property type="match status" value="1"/>
</dbReference>
<dbReference type="PRINTS" id="PR00205">
    <property type="entry name" value="CADHERIN"/>
</dbReference>
<evidence type="ECO:0000256" key="9">
    <source>
        <dbReference type="ARBA" id="ARBA00022989"/>
    </source>
</evidence>
<feature type="domain" description="Cadherin" evidence="14">
    <location>
        <begin position="454"/>
        <end position="562"/>
    </location>
</feature>
<dbReference type="InterPro" id="IPR020894">
    <property type="entry name" value="Cadherin_CS"/>
</dbReference>
<reference evidence="15" key="2">
    <citation type="submission" date="2025-09" db="UniProtKB">
        <authorList>
            <consortium name="Ensembl"/>
        </authorList>
    </citation>
    <scope>IDENTIFICATION</scope>
</reference>
<dbReference type="FunFam" id="2.60.40.60:FF:000002">
    <property type="entry name" value="Protocadherin alpha 2"/>
    <property type="match status" value="1"/>
</dbReference>
<evidence type="ECO:0000256" key="1">
    <source>
        <dbReference type="ARBA" id="ARBA00003436"/>
    </source>
</evidence>
<keyword evidence="9 13" id="KW-1133">Transmembrane helix</keyword>
<dbReference type="GO" id="GO:0007156">
    <property type="term" value="P:homophilic cell adhesion via plasma membrane adhesion molecules"/>
    <property type="evidence" value="ECO:0007669"/>
    <property type="project" value="InterPro"/>
</dbReference>
<dbReference type="Pfam" id="PF00028">
    <property type="entry name" value="Cadherin"/>
    <property type="match status" value="5"/>
</dbReference>
<dbReference type="PROSITE" id="PS50268">
    <property type="entry name" value="CADHERIN_2"/>
    <property type="match status" value="6"/>
</dbReference>
<dbReference type="InterPro" id="IPR002126">
    <property type="entry name" value="Cadherin-like_dom"/>
</dbReference>
<comment type="function">
    <text evidence="1">Potential calcium-dependent cell-adhesion protein. May be involved in the establishment and maintenance of specific neuronal connections in the brain.</text>
</comment>
<dbReference type="GO" id="GO:0009653">
    <property type="term" value="P:anatomical structure morphogenesis"/>
    <property type="evidence" value="ECO:0007669"/>
    <property type="project" value="UniProtKB-ARBA"/>
</dbReference>